<keyword evidence="5 8" id="KW-0418">Kinase</keyword>
<keyword evidence="6" id="KW-0067">ATP-binding</keyword>
<dbReference type="GO" id="GO:0030154">
    <property type="term" value="P:cell differentiation"/>
    <property type="evidence" value="ECO:0007669"/>
    <property type="project" value="TreeGrafter"/>
</dbReference>
<dbReference type="GO" id="GO:0007165">
    <property type="term" value="P:signal transduction"/>
    <property type="evidence" value="ECO:0007669"/>
    <property type="project" value="TreeGrafter"/>
</dbReference>
<sequence>MEYIPDTIYHVIRIHMKNRSYVPVLHVRCYMYQICRALAYIHAKGICHRDIKPHNILVNTKNHQIRLCDFGSAKHLLPSEPSISYICSRFYRAPELVCESVNYTTAIDMWSLGCVLGELLCNSPLFGEENPAGQLAEIARTIGSPSEKELVAMNPTYNQPIPSFTRVPWEHILPPTVPNDAISLLDQLLQYDPTSRLTAPQAMAHPFFDELRDPQLHPKYTNLHNYTKSELVLFKDSQLLDKLLPCRLLQQLSSEDLAIVGKSKR</sequence>
<dbReference type="PROSITE" id="PS00108">
    <property type="entry name" value="PROTEIN_KINASE_ST"/>
    <property type="match status" value="1"/>
</dbReference>
<dbReference type="InterPro" id="IPR039192">
    <property type="entry name" value="STKc_GSK3"/>
</dbReference>
<keyword evidence="4" id="KW-0547">Nucleotide-binding</keyword>
<dbReference type="EMBL" id="GBHO01015364">
    <property type="protein sequence ID" value="JAG28240.1"/>
    <property type="molecule type" value="Transcribed_RNA"/>
</dbReference>
<reference evidence="8" key="2">
    <citation type="submission" date="2014-07" db="EMBL/GenBank/DDBJ databases">
        <authorList>
            <person name="Hull J."/>
        </authorList>
    </citation>
    <scope>NUCLEOTIDE SEQUENCE</scope>
</reference>
<name>A0A0A9YFG9_LYGHE</name>
<gene>
    <name evidence="8" type="primary">ASK5</name>
    <name evidence="8" type="ORF">CM83_5608</name>
</gene>
<keyword evidence="3" id="KW-0808">Transferase</keyword>
<dbReference type="InterPro" id="IPR000719">
    <property type="entry name" value="Prot_kinase_dom"/>
</dbReference>
<evidence type="ECO:0000256" key="4">
    <source>
        <dbReference type="ARBA" id="ARBA00022741"/>
    </source>
</evidence>
<evidence type="ECO:0000256" key="3">
    <source>
        <dbReference type="ARBA" id="ARBA00022679"/>
    </source>
</evidence>
<dbReference type="PANTHER" id="PTHR24057">
    <property type="entry name" value="GLYCOGEN SYNTHASE KINASE-3 ALPHA"/>
    <property type="match status" value="1"/>
</dbReference>
<evidence type="ECO:0000256" key="5">
    <source>
        <dbReference type="ARBA" id="ARBA00022777"/>
    </source>
</evidence>
<keyword evidence="2" id="KW-0723">Serine/threonine-protein kinase</keyword>
<evidence type="ECO:0000313" key="8">
    <source>
        <dbReference type="EMBL" id="JAG28240.1"/>
    </source>
</evidence>
<protein>
    <submittedName>
        <fullName evidence="8">Shaggy-related protein kinase epsilon</fullName>
    </submittedName>
</protein>
<accession>A0A0A9YFG9</accession>
<dbReference type="Gene3D" id="1.10.510.10">
    <property type="entry name" value="Transferase(Phosphotransferase) domain 1"/>
    <property type="match status" value="1"/>
</dbReference>
<dbReference type="Pfam" id="PF00069">
    <property type="entry name" value="Pkinase"/>
    <property type="match status" value="1"/>
</dbReference>
<dbReference type="CDD" id="cd14137">
    <property type="entry name" value="STKc_GSK3"/>
    <property type="match status" value="1"/>
</dbReference>
<dbReference type="GO" id="GO:0005737">
    <property type="term" value="C:cytoplasm"/>
    <property type="evidence" value="ECO:0007669"/>
    <property type="project" value="TreeGrafter"/>
</dbReference>
<reference evidence="8" key="1">
    <citation type="journal article" date="2014" name="PLoS ONE">
        <title>Transcriptome-Based Identification of ABC Transporters in the Western Tarnished Plant Bug Lygus hesperus.</title>
        <authorList>
            <person name="Hull J.J."/>
            <person name="Chaney K."/>
            <person name="Geib S.M."/>
            <person name="Fabrick J.A."/>
            <person name="Brent C.S."/>
            <person name="Walsh D."/>
            <person name="Lavine L.C."/>
        </authorList>
    </citation>
    <scope>NUCLEOTIDE SEQUENCE</scope>
</reference>
<feature type="domain" description="Protein kinase" evidence="7">
    <location>
        <begin position="1"/>
        <end position="208"/>
    </location>
</feature>
<dbReference type="FunFam" id="1.10.510.10:FF:000624">
    <property type="entry name" value="Mitogen-activated protein kinase"/>
    <property type="match status" value="1"/>
</dbReference>
<proteinExistence type="inferred from homology"/>
<evidence type="ECO:0000259" key="7">
    <source>
        <dbReference type="PROSITE" id="PS50011"/>
    </source>
</evidence>
<comment type="similarity">
    <text evidence="1">Belongs to the protein kinase superfamily. CMGC Ser/Thr protein kinase family. GSK-3 subfamily.</text>
</comment>
<dbReference type="InterPro" id="IPR050591">
    <property type="entry name" value="GSK-3"/>
</dbReference>
<dbReference type="PANTHER" id="PTHR24057:SF0">
    <property type="entry name" value="PROTEIN KINASE SHAGGY-RELATED"/>
    <property type="match status" value="1"/>
</dbReference>
<dbReference type="InterPro" id="IPR008271">
    <property type="entry name" value="Ser/Thr_kinase_AS"/>
</dbReference>
<dbReference type="SUPFAM" id="SSF56112">
    <property type="entry name" value="Protein kinase-like (PK-like)"/>
    <property type="match status" value="1"/>
</dbReference>
<evidence type="ECO:0000256" key="2">
    <source>
        <dbReference type="ARBA" id="ARBA00022527"/>
    </source>
</evidence>
<evidence type="ECO:0000256" key="1">
    <source>
        <dbReference type="ARBA" id="ARBA00005527"/>
    </source>
</evidence>
<dbReference type="SMART" id="SM00220">
    <property type="entry name" value="S_TKc"/>
    <property type="match status" value="1"/>
</dbReference>
<dbReference type="GO" id="GO:0005634">
    <property type="term" value="C:nucleus"/>
    <property type="evidence" value="ECO:0007669"/>
    <property type="project" value="TreeGrafter"/>
</dbReference>
<dbReference type="GO" id="GO:0005524">
    <property type="term" value="F:ATP binding"/>
    <property type="evidence" value="ECO:0007669"/>
    <property type="project" value="UniProtKB-KW"/>
</dbReference>
<dbReference type="GO" id="GO:0004674">
    <property type="term" value="F:protein serine/threonine kinase activity"/>
    <property type="evidence" value="ECO:0007669"/>
    <property type="project" value="UniProtKB-KW"/>
</dbReference>
<dbReference type="InterPro" id="IPR011009">
    <property type="entry name" value="Kinase-like_dom_sf"/>
</dbReference>
<dbReference type="PROSITE" id="PS50011">
    <property type="entry name" value="PROTEIN_KINASE_DOM"/>
    <property type="match status" value="1"/>
</dbReference>
<evidence type="ECO:0000256" key="6">
    <source>
        <dbReference type="ARBA" id="ARBA00022840"/>
    </source>
</evidence>
<organism evidence="8">
    <name type="scientific">Lygus hesperus</name>
    <name type="common">Western plant bug</name>
    <dbReference type="NCBI Taxonomy" id="30085"/>
    <lineage>
        <taxon>Eukaryota</taxon>
        <taxon>Metazoa</taxon>
        <taxon>Ecdysozoa</taxon>
        <taxon>Arthropoda</taxon>
        <taxon>Hexapoda</taxon>
        <taxon>Insecta</taxon>
        <taxon>Pterygota</taxon>
        <taxon>Neoptera</taxon>
        <taxon>Paraneoptera</taxon>
        <taxon>Hemiptera</taxon>
        <taxon>Heteroptera</taxon>
        <taxon>Panheteroptera</taxon>
        <taxon>Cimicomorpha</taxon>
        <taxon>Miridae</taxon>
        <taxon>Mirini</taxon>
        <taxon>Lygus</taxon>
    </lineage>
</organism>
<dbReference type="AlphaFoldDB" id="A0A0A9YFG9"/>